<name>A0A644YQH1_9ZZZZ</name>
<dbReference type="EMBL" id="VSSQ01005736">
    <property type="protein sequence ID" value="MPM30248.1"/>
    <property type="molecule type" value="Genomic_DNA"/>
</dbReference>
<proteinExistence type="predicted"/>
<organism evidence="1">
    <name type="scientific">bioreactor metagenome</name>
    <dbReference type="NCBI Taxonomy" id="1076179"/>
    <lineage>
        <taxon>unclassified sequences</taxon>
        <taxon>metagenomes</taxon>
        <taxon>ecological metagenomes</taxon>
    </lineage>
</organism>
<comment type="caution">
    <text evidence="1">The sequence shown here is derived from an EMBL/GenBank/DDBJ whole genome shotgun (WGS) entry which is preliminary data.</text>
</comment>
<dbReference type="AlphaFoldDB" id="A0A644YQH1"/>
<reference evidence="1" key="1">
    <citation type="submission" date="2019-08" db="EMBL/GenBank/DDBJ databases">
        <authorList>
            <person name="Kucharzyk K."/>
            <person name="Murdoch R.W."/>
            <person name="Higgins S."/>
            <person name="Loffler F."/>
        </authorList>
    </citation>
    <scope>NUCLEOTIDE SEQUENCE</scope>
</reference>
<accession>A0A644YQH1</accession>
<evidence type="ECO:0000313" key="1">
    <source>
        <dbReference type="EMBL" id="MPM30248.1"/>
    </source>
</evidence>
<sequence>MGGLFHELGLSLIGQISDLDAVIVNAGLQVIGSGLTVDGLLLFAVGLCSLAQDGLSVSIIGVPDLLGHVEQEGAVNVVGHGDVLLDFLELIAIKVCNGVLFAVNSALLQSGVQLGGRHRGGSSAQAVPQLLMELVFHGTDLQAGNVGNRSNSVLAVGQLTETVFVPCKIDDALFSQLGVQVVTNYGSQNLVGLGFVIEQEGDVENPQLGHIAHQRSGGGVVDLQLTGNDHLGSGGIVAQLSAGVNLNTDVALGVVLNHGGEHGQLSLHAGRGLAGTVGNLHNDGVGFALRLGRGAVRANLGAFTGGGGGAGGGAAGAASGGLGCGQAATGQRCSHGQGQQQCKNILFHGVSS</sequence>
<protein>
    <recommendedName>
        <fullName evidence="2">NAD-specific glutamate dehydrogenase</fullName>
    </recommendedName>
</protein>
<evidence type="ECO:0008006" key="2">
    <source>
        <dbReference type="Google" id="ProtNLM"/>
    </source>
</evidence>
<gene>
    <name evidence="1" type="ORF">SDC9_76796</name>
</gene>